<sequence length="766" mass="84143">MERSQKGVDFSRPPPTSPRSHPKKKPRREGPPRPRDEFHRDDAEWSRPPPSASPHVERFQHDEGARESKPHHLGAYVIQQQGPPPPPEFKIRGRSLTEPKAEECDDNAPSVTGLEKDFLDAVSGIYEHLQDIQPYIISSGCPRNHAASRAPAKIKGQLNRLNHVYWSIKAEAEGLMNEVDQFAAREDELKRELGDSRSANFKLSCAKKDFSEQIHDLRSAAVETEAELYRLKREVDHLEAKHERLEDTYCKLKEERGKISTQRLRLEETVRKRDADIEQAVAENRRLQSLVQDRDKQVEDLKASNLGLRSLVQRHEGEAEQERAENARLQAVVCEKEARITSLTALPITPLSPLPTLGAFPFSTRPILQPTSQPEQAVTPRPVSPNIYIKQENPDQTSAEGDFPPQGAPAEQPEDPAQQLYQLGTGAANILGKLFQINHPTITYSDTLVGFLARLGATPDASSINVTRATGFWQLEQPWTPTPPVPPKLRPTLEEQFTQLCLLFPFAGKRGGGQPQGGSSSSDANDPATFSLLASLLTSLIKADYSASPYAGLAFLHTMISTLSLHPPLVPETEITTAHTALLTLMLDELCRALEETYYPNDVHRRWNDHWGGATAPGSVGGASARGVSAVRQLAAALGEPDGLGRSVGALKERLVGGCGDRVCFLGVAGGVAAAGGGAEEREIGLLHCGGEGGDFFLVMDLGERSLRLVDCRLAGMRPNGAEPRKLDLIVARSEEHEEEAEELFRVAAAPRDVAAFWVRYAMGDV</sequence>
<reference evidence="3" key="1">
    <citation type="journal article" date="2023" name="Mol. Phylogenet. Evol.">
        <title>Genome-scale phylogeny and comparative genomics of the fungal order Sordariales.</title>
        <authorList>
            <person name="Hensen N."/>
            <person name="Bonometti L."/>
            <person name="Westerberg I."/>
            <person name="Brannstrom I.O."/>
            <person name="Guillou S."/>
            <person name="Cros-Aarteil S."/>
            <person name="Calhoun S."/>
            <person name="Haridas S."/>
            <person name="Kuo A."/>
            <person name="Mondo S."/>
            <person name="Pangilinan J."/>
            <person name="Riley R."/>
            <person name="LaButti K."/>
            <person name="Andreopoulos B."/>
            <person name="Lipzen A."/>
            <person name="Chen C."/>
            <person name="Yan M."/>
            <person name="Daum C."/>
            <person name="Ng V."/>
            <person name="Clum A."/>
            <person name="Steindorff A."/>
            <person name="Ohm R.A."/>
            <person name="Martin F."/>
            <person name="Silar P."/>
            <person name="Natvig D.O."/>
            <person name="Lalanne C."/>
            <person name="Gautier V."/>
            <person name="Ament-Velasquez S.L."/>
            <person name="Kruys A."/>
            <person name="Hutchinson M.I."/>
            <person name="Powell A.J."/>
            <person name="Barry K."/>
            <person name="Miller A.N."/>
            <person name="Grigoriev I.V."/>
            <person name="Debuchy R."/>
            <person name="Gladieux P."/>
            <person name="Hiltunen Thoren M."/>
            <person name="Johannesson H."/>
        </authorList>
    </citation>
    <scope>NUCLEOTIDE SEQUENCE</scope>
    <source>
        <strain evidence="3">CBS 538.74</strain>
    </source>
</reference>
<feature type="region of interest" description="Disordered" evidence="2">
    <location>
        <begin position="365"/>
        <end position="414"/>
    </location>
</feature>
<accession>A0AAN6VRA5</accession>
<evidence type="ECO:0000313" key="4">
    <source>
        <dbReference type="Proteomes" id="UP001302745"/>
    </source>
</evidence>
<reference evidence="3" key="2">
    <citation type="submission" date="2023-05" db="EMBL/GenBank/DDBJ databases">
        <authorList>
            <consortium name="Lawrence Berkeley National Laboratory"/>
            <person name="Steindorff A."/>
            <person name="Hensen N."/>
            <person name="Bonometti L."/>
            <person name="Westerberg I."/>
            <person name="Brannstrom I.O."/>
            <person name="Guillou S."/>
            <person name="Cros-Aarteil S."/>
            <person name="Calhoun S."/>
            <person name="Haridas S."/>
            <person name="Kuo A."/>
            <person name="Mondo S."/>
            <person name="Pangilinan J."/>
            <person name="Riley R."/>
            <person name="Labutti K."/>
            <person name="Andreopoulos B."/>
            <person name="Lipzen A."/>
            <person name="Chen C."/>
            <person name="Yanf M."/>
            <person name="Daum C."/>
            <person name="Ng V."/>
            <person name="Clum A."/>
            <person name="Ohm R."/>
            <person name="Martin F."/>
            <person name="Silar P."/>
            <person name="Natvig D."/>
            <person name="Lalanne C."/>
            <person name="Gautier V."/>
            <person name="Ament-Velasquez S.L."/>
            <person name="Kruys A."/>
            <person name="Hutchinson M.I."/>
            <person name="Powell A.J."/>
            <person name="Barry K."/>
            <person name="Miller A.N."/>
            <person name="Grigoriev I.V."/>
            <person name="Debuchy R."/>
            <person name="Gladieux P."/>
            <person name="Thoren M.H."/>
            <person name="Johannesson H."/>
        </authorList>
    </citation>
    <scope>NUCLEOTIDE SEQUENCE</scope>
    <source>
        <strain evidence="3">CBS 538.74</strain>
    </source>
</reference>
<gene>
    <name evidence="3" type="ORF">C8A00DRAFT_13587</name>
</gene>
<feature type="region of interest" description="Disordered" evidence="2">
    <location>
        <begin position="1"/>
        <end position="71"/>
    </location>
</feature>
<feature type="coiled-coil region" evidence="1">
    <location>
        <begin position="172"/>
        <end position="255"/>
    </location>
</feature>
<dbReference type="EMBL" id="MU856889">
    <property type="protein sequence ID" value="KAK4155396.1"/>
    <property type="molecule type" value="Genomic_DNA"/>
</dbReference>
<dbReference type="AlphaFoldDB" id="A0AAN6VRA5"/>
<comment type="caution">
    <text evidence="3">The sequence shown here is derived from an EMBL/GenBank/DDBJ whole genome shotgun (WGS) entry which is preliminary data.</text>
</comment>
<evidence type="ECO:0000313" key="3">
    <source>
        <dbReference type="EMBL" id="KAK4155396.1"/>
    </source>
</evidence>
<feature type="compositionally biased region" description="Basic and acidic residues" evidence="2">
    <location>
        <begin position="55"/>
        <end position="70"/>
    </location>
</feature>
<protein>
    <submittedName>
        <fullName evidence="3">Uncharacterized protein</fullName>
    </submittedName>
</protein>
<proteinExistence type="predicted"/>
<organism evidence="3 4">
    <name type="scientific">Chaetomidium leptoderma</name>
    <dbReference type="NCBI Taxonomy" id="669021"/>
    <lineage>
        <taxon>Eukaryota</taxon>
        <taxon>Fungi</taxon>
        <taxon>Dikarya</taxon>
        <taxon>Ascomycota</taxon>
        <taxon>Pezizomycotina</taxon>
        <taxon>Sordariomycetes</taxon>
        <taxon>Sordariomycetidae</taxon>
        <taxon>Sordariales</taxon>
        <taxon>Chaetomiaceae</taxon>
        <taxon>Chaetomidium</taxon>
    </lineage>
</organism>
<evidence type="ECO:0000256" key="1">
    <source>
        <dbReference type="SAM" id="Coils"/>
    </source>
</evidence>
<keyword evidence="1" id="KW-0175">Coiled coil</keyword>
<dbReference type="Proteomes" id="UP001302745">
    <property type="component" value="Unassembled WGS sequence"/>
</dbReference>
<name>A0AAN6VRA5_9PEZI</name>
<keyword evidence="4" id="KW-1185">Reference proteome</keyword>
<feature type="compositionally biased region" description="Basic and acidic residues" evidence="2">
    <location>
        <begin position="28"/>
        <end position="45"/>
    </location>
</feature>
<evidence type="ECO:0000256" key="2">
    <source>
        <dbReference type="SAM" id="MobiDB-lite"/>
    </source>
</evidence>